<dbReference type="Proteomes" id="UP000512286">
    <property type="component" value="Chromosome"/>
</dbReference>
<dbReference type="PANTHER" id="PTHR36203:SF1">
    <property type="entry name" value="ASCORBATE-SPECIFIC PTS SYSTEM EIIA COMPONENT"/>
    <property type="match status" value="1"/>
</dbReference>
<dbReference type="GO" id="GO:0016301">
    <property type="term" value="F:kinase activity"/>
    <property type="evidence" value="ECO:0007669"/>
    <property type="project" value="UniProtKB-KW"/>
</dbReference>
<dbReference type="AlphaFoldDB" id="A0A7D6VXB7"/>
<keyword evidence="7" id="KW-0418">Kinase</keyword>
<comment type="function">
    <text evidence="8">The phosphoenolpyruvate-dependent sugar phosphotransferase system (sugar PTS), a major carbohydrate active transport system, catalyzes the phosphorylation of incoming sugar substrates concomitantly with their translocation across the cell membrane. The enzyme II UlaABC PTS system is involved in ascorbate transport.</text>
</comment>
<evidence type="ECO:0000256" key="4">
    <source>
        <dbReference type="ARBA" id="ARBA00022553"/>
    </source>
</evidence>
<keyword evidence="2" id="KW-0813">Transport</keyword>
<dbReference type="RefSeq" id="WP_181603566.1">
    <property type="nucleotide sequence ID" value="NZ_CP059378.1"/>
</dbReference>
<evidence type="ECO:0000256" key="7">
    <source>
        <dbReference type="ARBA" id="ARBA00022777"/>
    </source>
</evidence>
<evidence type="ECO:0000256" key="1">
    <source>
        <dbReference type="ARBA" id="ARBA00004496"/>
    </source>
</evidence>
<evidence type="ECO:0000256" key="9">
    <source>
        <dbReference type="ARBA" id="ARBA00041175"/>
    </source>
</evidence>
<evidence type="ECO:0000256" key="6">
    <source>
        <dbReference type="ARBA" id="ARBA00022683"/>
    </source>
</evidence>
<comment type="subcellular location">
    <subcellularLocation>
        <location evidence="1">Cytoplasm</location>
    </subcellularLocation>
</comment>
<dbReference type="InterPro" id="IPR051351">
    <property type="entry name" value="Ascorbate-PTS_EIIA_comp"/>
</dbReference>
<evidence type="ECO:0000256" key="8">
    <source>
        <dbReference type="ARBA" id="ARBA00037387"/>
    </source>
</evidence>
<protein>
    <recommendedName>
        <fullName evidence="9">Ascorbate-specific PTS system EIIA component</fullName>
    </recommendedName>
    <alternativeName>
        <fullName evidence="10">Ascorbate-specific phosphotransferase enzyme IIA component</fullName>
    </alternativeName>
</protein>
<evidence type="ECO:0000256" key="5">
    <source>
        <dbReference type="ARBA" id="ARBA00022679"/>
    </source>
</evidence>
<proteinExistence type="predicted"/>
<keyword evidence="5" id="KW-0808">Transferase</keyword>
<keyword evidence="3" id="KW-0963">Cytoplasm</keyword>
<evidence type="ECO:0000256" key="10">
    <source>
        <dbReference type="ARBA" id="ARBA00042072"/>
    </source>
</evidence>
<dbReference type="SUPFAM" id="SSF55804">
    <property type="entry name" value="Phoshotransferase/anion transport protein"/>
    <property type="match status" value="1"/>
</dbReference>
<gene>
    <name evidence="12" type="ORF">HZF06_11240</name>
</gene>
<dbReference type="InterPro" id="IPR016152">
    <property type="entry name" value="PTrfase/Anion_transptr"/>
</dbReference>
<dbReference type="PROSITE" id="PS51094">
    <property type="entry name" value="PTS_EIIA_TYPE_2"/>
    <property type="match status" value="1"/>
</dbReference>
<dbReference type="GO" id="GO:0005737">
    <property type="term" value="C:cytoplasm"/>
    <property type="evidence" value="ECO:0007669"/>
    <property type="project" value="UniProtKB-SubCell"/>
</dbReference>
<dbReference type="Pfam" id="PF00359">
    <property type="entry name" value="PTS_EIIA_2"/>
    <property type="match status" value="1"/>
</dbReference>
<dbReference type="GO" id="GO:0009401">
    <property type="term" value="P:phosphoenolpyruvate-dependent sugar phosphotransferase system"/>
    <property type="evidence" value="ECO:0007669"/>
    <property type="project" value="UniProtKB-KW"/>
</dbReference>
<dbReference type="CDD" id="cd00211">
    <property type="entry name" value="PTS_IIA_fru"/>
    <property type="match status" value="1"/>
</dbReference>
<keyword evidence="12" id="KW-0762">Sugar transport</keyword>
<evidence type="ECO:0000313" key="12">
    <source>
        <dbReference type="EMBL" id="QLY82130.1"/>
    </source>
</evidence>
<organism evidence="12 13">
    <name type="scientific">Clostridium intestinale</name>
    <dbReference type="NCBI Taxonomy" id="36845"/>
    <lineage>
        <taxon>Bacteria</taxon>
        <taxon>Bacillati</taxon>
        <taxon>Bacillota</taxon>
        <taxon>Clostridia</taxon>
        <taxon>Eubacteriales</taxon>
        <taxon>Clostridiaceae</taxon>
        <taxon>Clostridium</taxon>
    </lineage>
</organism>
<evidence type="ECO:0000256" key="3">
    <source>
        <dbReference type="ARBA" id="ARBA00022490"/>
    </source>
</evidence>
<name>A0A7D6VXB7_9CLOT</name>
<dbReference type="Gene3D" id="3.40.930.10">
    <property type="entry name" value="Mannitol-specific EII, Chain A"/>
    <property type="match status" value="1"/>
</dbReference>
<evidence type="ECO:0000259" key="11">
    <source>
        <dbReference type="PROSITE" id="PS51094"/>
    </source>
</evidence>
<sequence length="149" mass="16768">MLKNLLTEDLIKLNIECSNWEESIKEGTALLMKKDFVNNSYEKAIIRNFYELGPYMVIAPGIVLSHARPENGVNNLALSLITLKSPINFGNEANDPVKLILTLAAIDNDGHINVLKELMDLLMDEKDLNLLMNSDNTVDVIKIINEHSY</sequence>
<keyword evidence="6" id="KW-0598">Phosphotransferase system</keyword>
<accession>A0A7D6VXB7</accession>
<keyword evidence="4" id="KW-0597">Phosphoprotein</keyword>
<dbReference type="PANTHER" id="PTHR36203">
    <property type="entry name" value="ASCORBATE-SPECIFIC PTS SYSTEM EIIA COMPONENT"/>
    <property type="match status" value="1"/>
</dbReference>
<evidence type="ECO:0000256" key="2">
    <source>
        <dbReference type="ARBA" id="ARBA00022448"/>
    </source>
</evidence>
<feature type="domain" description="PTS EIIA type-2" evidence="11">
    <location>
        <begin position="4"/>
        <end position="147"/>
    </location>
</feature>
<dbReference type="KEGG" id="cint:HZF06_11240"/>
<dbReference type="EMBL" id="CP059378">
    <property type="protein sequence ID" value="QLY82130.1"/>
    <property type="molecule type" value="Genomic_DNA"/>
</dbReference>
<dbReference type="InterPro" id="IPR002178">
    <property type="entry name" value="PTS_EIIA_type-2_dom"/>
</dbReference>
<reference evidence="12 13" key="1">
    <citation type="submission" date="2020-07" db="EMBL/GenBank/DDBJ databases">
        <title>Electron transfer.</title>
        <authorList>
            <person name="Huang L."/>
            <person name="Liu X."/>
            <person name="Zhou S."/>
        </authorList>
    </citation>
    <scope>NUCLEOTIDE SEQUENCE [LARGE SCALE GENOMIC DNA]</scope>
    <source>
        <strain evidence="12 13">Lx1</strain>
    </source>
</reference>
<evidence type="ECO:0000313" key="13">
    <source>
        <dbReference type="Proteomes" id="UP000512286"/>
    </source>
</evidence>